<comment type="similarity">
    <text evidence="7 8">Belongs to the drug/metabolite transporter (DMT) superfamily. Small multidrug resistance (SMR) (TC 2.A.7.1) family.</text>
</comment>
<evidence type="ECO:0000256" key="6">
    <source>
        <dbReference type="ARBA" id="ARBA00023136"/>
    </source>
</evidence>
<protein>
    <submittedName>
        <fullName evidence="10">Ethidium bromide-methyl viologen resistance protein EmrE</fullName>
    </submittedName>
</protein>
<feature type="transmembrane region" description="Helical" evidence="9">
    <location>
        <begin position="94"/>
        <end position="113"/>
    </location>
</feature>
<dbReference type="Gene3D" id="1.10.3730.20">
    <property type="match status" value="1"/>
</dbReference>
<dbReference type="GO" id="GO:0015220">
    <property type="term" value="F:choline transmembrane transporter activity"/>
    <property type="evidence" value="ECO:0007669"/>
    <property type="project" value="TreeGrafter"/>
</dbReference>
<feature type="transmembrane region" description="Helical" evidence="9">
    <location>
        <begin position="67"/>
        <end position="88"/>
    </location>
</feature>
<dbReference type="SUPFAM" id="SSF103481">
    <property type="entry name" value="Multidrug resistance efflux transporter EmrE"/>
    <property type="match status" value="1"/>
</dbReference>
<dbReference type="GO" id="GO:0031460">
    <property type="term" value="P:glycine betaine transport"/>
    <property type="evidence" value="ECO:0007669"/>
    <property type="project" value="TreeGrafter"/>
</dbReference>
<comment type="subcellular location">
    <subcellularLocation>
        <location evidence="1 8">Cell membrane</location>
        <topology evidence="1 8">Multi-pass membrane protein</topology>
    </subcellularLocation>
</comment>
<evidence type="ECO:0000256" key="5">
    <source>
        <dbReference type="ARBA" id="ARBA00022989"/>
    </source>
</evidence>
<organism evidence="10 11">
    <name type="scientific">Photobacterium aphoticum</name>
    <dbReference type="NCBI Taxonomy" id="754436"/>
    <lineage>
        <taxon>Bacteria</taxon>
        <taxon>Pseudomonadati</taxon>
        <taxon>Pseudomonadota</taxon>
        <taxon>Gammaproteobacteria</taxon>
        <taxon>Vibrionales</taxon>
        <taxon>Vibrionaceae</taxon>
        <taxon>Photobacterium</taxon>
    </lineage>
</organism>
<sequence>MTMLAYLSALPAYVSLSAAILFEVIATSLLPRTQSFTSLPYTVTVLGCYGLAFFLLSVTVKTLSIGVAYAIWCGVGIVLVASAGWLMHGQKLDVATVIGMALIIAGVMIINLFSGNGH</sequence>
<dbReference type="GO" id="GO:0005886">
    <property type="term" value="C:plasma membrane"/>
    <property type="evidence" value="ECO:0007669"/>
    <property type="project" value="UniProtKB-SubCell"/>
</dbReference>
<dbReference type="InterPro" id="IPR000390">
    <property type="entry name" value="Small_drug/metabolite_transptr"/>
</dbReference>
<evidence type="ECO:0000256" key="1">
    <source>
        <dbReference type="ARBA" id="ARBA00004651"/>
    </source>
</evidence>
<feature type="transmembrane region" description="Helical" evidence="9">
    <location>
        <begin position="41"/>
        <end position="60"/>
    </location>
</feature>
<keyword evidence="4 8" id="KW-0812">Transmembrane</keyword>
<dbReference type="PANTHER" id="PTHR30561:SF1">
    <property type="entry name" value="MULTIDRUG TRANSPORTER EMRE"/>
    <property type="match status" value="1"/>
</dbReference>
<evidence type="ECO:0000256" key="3">
    <source>
        <dbReference type="ARBA" id="ARBA00022475"/>
    </source>
</evidence>
<dbReference type="InterPro" id="IPR045324">
    <property type="entry name" value="Small_multidrug_res"/>
</dbReference>
<evidence type="ECO:0000256" key="7">
    <source>
        <dbReference type="ARBA" id="ARBA00038032"/>
    </source>
</evidence>
<keyword evidence="3" id="KW-1003">Cell membrane</keyword>
<reference evidence="10 11" key="1">
    <citation type="journal article" date="2014" name="Genome Announc.">
        <title>Draft Genome Sequences of Two Vibrionaceae Species, Vibrio ponticus C121 and Photobacterium aphoticum C119, Isolated as Coral Reef Microbiota.</title>
        <authorList>
            <person name="Al-saari N."/>
            <person name="Meirelles P.M."/>
            <person name="Mino S."/>
            <person name="Suda W."/>
            <person name="Oshima K."/>
            <person name="Hattori M."/>
            <person name="Ohkuma M."/>
            <person name="Thompson F.L."/>
            <person name="Gomez-Gil B."/>
            <person name="Sawabe T."/>
            <person name="Sawabe T."/>
        </authorList>
    </citation>
    <scope>NUCLEOTIDE SEQUENCE [LARGE SCALE GENOMIC DNA]</scope>
    <source>
        <strain evidence="10 11">JCM 19237</strain>
    </source>
</reference>
<dbReference type="GO" id="GO:0015297">
    <property type="term" value="F:antiporter activity"/>
    <property type="evidence" value="ECO:0007669"/>
    <property type="project" value="TreeGrafter"/>
</dbReference>
<evidence type="ECO:0000256" key="4">
    <source>
        <dbReference type="ARBA" id="ARBA00022692"/>
    </source>
</evidence>
<evidence type="ECO:0000256" key="8">
    <source>
        <dbReference type="RuleBase" id="RU003942"/>
    </source>
</evidence>
<accession>A0A090QGP5</accession>
<evidence type="ECO:0000256" key="9">
    <source>
        <dbReference type="SAM" id="Phobius"/>
    </source>
</evidence>
<dbReference type="GO" id="GO:0015199">
    <property type="term" value="F:amino-acid betaine transmembrane transporter activity"/>
    <property type="evidence" value="ECO:0007669"/>
    <property type="project" value="TreeGrafter"/>
</dbReference>
<dbReference type="eggNOG" id="COG2076">
    <property type="taxonomic scope" value="Bacteria"/>
</dbReference>
<comment type="caution">
    <text evidence="10">The sequence shown here is derived from an EMBL/GenBank/DDBJ whole genome shotgun (WGS) entry which is preliminary data.</text>
</comment>
<dbReference type="InterPro" id="IPR037185">
    <property type="entry name" value="EmrE-like"/>
</dbReference>
<name>A0A090QGP5_9GAMM</name>
<dbReference type="Pfam" id="PF00893">
    <property type="entry name" value="Multi_Drug_Res"/>
    <property type="match status" value="1"/>
</dbReference>
<dbReference type="EMBL" id="BBMN01000001">
    <property type="protein sequence ID" value="GAL02091.1"/>
    <property type="molecule type" value="Genomic_DNA"/>
</dbReference>
<keyword evidence="2" id="KW-0813">Transport</keyword>
<evidence type="ECO:0000313" key="11">
    <source>
        <dbReference type="Proteomes" id="UP000029227"/>
    </source>
</evidence>
<dbReference type="Proteomes" id="UP000029227">
    <property type="component" value="Unassembled WGS sequence"/>
</dbReference>
<dbReference type="AlphaFoldDB" id="A0A090QGP5"/>
<dbReference type="PANTHER" id="PTHR30561">
    <property type="entry name" value="SMR FAMILY PROTON-DEPENDENT DRUG EFFLUX TRANSPORTER SUGE"/>
    <property type="match status" value="1"/>
</dbReference>
<dbReference type="STRING" id="754436.JCM19237_4984"/>
<proteinExistence type="inferred from homology"/>
<evidence type="ECO:0000256" key="2">
    <source>
        <dbReference type="ARBA" id="ARBA00022448"/>
    </source>
</evidence>
<keyword evidence="5 9" id="KW-1133">Transmembrane helix</keyword>
<keyword evidence="6 9" id="KW-0472">Membrane</keyword>
<gene>
    <name evidence="10" type="ORF">JCM19237_4984</name>
</gene>
<evidence type="ECO:0000313" key="10">
    <source>
        <dbReference type="EMBL" id="GAL02091.1"/>
    </source>
</evidence>